<comment type="caution">
    <text evidence="7">The sequence shown here is derived from an EMBL/GenBank/DDBJ whole genome shotgun (WGS) entry which is preliminary data.</text>
</comment>
<evidence type="ECO:0000259" key="6">
    <source>
        <dbReference type="PROSITE" id="PS51157"/>
    </source>
</evidence>
<feature type="compositionally biased region" description="Basic and acidic residues" evidence="5">
    <location>
        <begin position="251"/>
        <end position="264"/>
    </location>
</feature>
<evidence type="ECO:0000256" key="4">
    <source>
        <dbReference type="PROSITE-ProRule" id="PRU00508"/>
    </source>
</evidence>
<dbReference type="SMART" id="SM00396">
    <property type="entry name" value="ZnF_UBR1"/>
    <property type="match status" value="1"/>
</dbReference>
<keyword evidence="2" id="KW-0863">Zinc-finger</keyword>
<dbReference type="InterPro" id="IPR040204">
    <property type="entry name" value="UBR7"/>
</dbReference>
<dbReference type="GO" id="GO:0008270">
    <property type="term" value="F:zinc ion binding"/>
    <property type="evidence" value="ECO:0007669"/>
    <property type="project" value="UniProtKB-KW"/>
</dbReference>
<evidence type="ECO:0000313" key="8">
    <source>
        <dbReference type="Proteomes" id="UP001153365"/>
    </source>
</evidence>
<dbReference type="Gene3D" id="3.30.40.10">
    <property type="entry name" value="Zinc/RING finger domain, C3HC4 (zinc finger)"/>
    <property type="match status" value="1"/>
</dbReference>
<evidence type="ECO:0000256" key="5">
    <source>
        <dbReference type="SAM" id="MobiDB-lite"/>
    </source>
</evidence>
<proteinExistence type="predicted"/>
<dbReference type="GO" id="GO:0005737">
    <property type="term" value="C:cytoplasm"/>
    <property type="evidence" value="ECO:0007669"/>
    <property type="project" value="TreeGrafter"/>
</dbReference>
<dbReference type="InterPro" id="IPR003126">
    <property type="entry name" value="Znf_UBR"/>
</dbReference>
<keyword evidence="3" id="KW-0862">Zinc</keyword>
<dbReference type="PANTHER" id="PTHR13513">
    <property type="entry name" value="E3 UBIQUITIN-PROTEIN LIGASE UBR7"/>
    <property type="match status" value="1"/>
</dbReference>
<dbReference type="Pfam" id="PF02207">
    <property type="entry name" value="zf-UBR"/>
    <property type="match status" value="1"/>
</dbReference>
<dbReference type="AlphaFoldDB" id="A0AAV0ACT5"/>
<evidence type="ECO:0000256" key="1">
    <source>
        <dbReference type="ARBA" id="ARBA00022723"/>
    </source>
</evidence>
<feature type="region of interest" description="Disordered" evidence="5">
    <location>
        <begin position="276"/>
        <end position="308"/>
    </location>
</feature>
<dbReference type="CDD" id="cd19677">
    <property type="entry name" value="UBR-box_UBR7"/>
    <property type="match status" value="1"/>
</dbReference>
<dbReference type="InterPro" id="IPR011011">
    <property type="entry name" value="Znf_FYVE_PHD"/>
</dbReference>
<dbReference type="Proteomes" id="UP001153365">
    <property type="component" value="Unassembled WGS sequence"/>
</dbReference>
<name>A0AAV0ACT5_PHAPC</name>
<feature type="region of interest" description="Disordered" evidence="5">
    <location>
        <begin position="243"/>
        <end position="264"/>
    </location>
</feature>
<dbReference type="PANTHER" id="PTHR13513:SF9">
    <property type="entry name" value="E3 UBIQUITIN-PROTEIN LIGASE UBR7-RELATED"/>
    <property type="match status" value="1"/>
</dbReference>
<protein>
    <recommendedName>
        <fullName evidence="6">UBR-type domain-containing protein</fullName>
    </recommendedName>
</protein>
<dbReference type="SMART" id="SM00249">
    <property type="entry name" value="PHD"/>
    <property type="match status" value="1"/>
</dbReference>
<feature type="compositionally biased region" description="Polar residues" evidence="5">
    <location>
        <begin position="277"/>
        <end position="289"/>
    </location>
</feature>
<dbReference type="InterPro" id="IPR013083">
    <property type="entry name" value="Znf_RING/FYVE/PHD"/>
</dbReference>
<keyword evidence="8" id="KW-1185">Reference proteome</keyword>
<dbReference type="PROSITE" id="PS51157">
    <property type="entry name" value="ZF_UBR"/>
    <property type="match status" value="1"/>
</dbReference>
<evidence type="ECO:0000256" key="2">
    <source>
        <dbReference type="ARBA" id="ARBA00022771"/>
    </source>
</evidence>
<sequence>MDNHEEQPSPSVNRNDSPVTMTQLLEQQAKLESEVAEVLPFDISKCSRPLGPIRQSIYSCLTCNPIRDRITQVSNHPDDDSGTMTQSHIRAGICSSCSVSCHADHRLVELFVRRKFVCECGTRNCNPGRCNLSLMDRESEAVQTITTNRYDHNFDGQFCICERGKNYEPETEVEDMFQCLACEDWRHSGCLGKHPDADDWDDLICAKCVENDQSLRELLMKHVGRTEDGMITCCESNETTSSICQEGQNDDESKKSDIKDSKQKVDQNCFDKGASEKISNQSSTTNDQKFSTRKRPLDDDDENKPCDSKRKINPCEGFSSNMSDRCKAPYRDGDGPLRKVDPRFANVYLLAGWRDRWCKCSRCYENQKNNEWLMSEEEVWEPEVDQDSMKSLHELGIEAFKNLPHQQMLEGIYAYNCLRDEMMNFLKPFADSQTLVTEDEIKSFFTKYKNKL</sequence>
<dbReference type="SUPFAM" id="SSF57903">
    <property type="entry name" value="FYVE/PHD zinc finger"/>
    <property type="match status" value="1"/>
</dbReference>
<keyword evidence="1" id="KW-0479">Metal-binding</keyword>
<feature type="zinc finger region" description="UBR-type" evidence="4">
    <location>
        <begin position="44"/>
        <end position="135"/>
    </location>
</feature>
<reference evidence="7" key="1">
    <citation type="submission" date="2022-06" db="EMBL/GenBank/DDBJ databases">
        <authorList>
            <consortium name="SYNGENTA / RWTH Aachen University"/>
        </authorList>
    </citation>
    <scope>NUCLEOTIDE SEQUENCE</scope>
</reference>
<feature type="domain" description="UBR-type" evidence="6">
    <location>
        <begin position="44"/>
        <end position="135"/>
    </location>
</feature>
<dbReference type="InterPro" id="IPR047506">
    <property type="entry name" value="UBR7-like_UBR-box"/>
</dbReference>
<evidence type="ECO:0000256" key="3">
    <source>
        <dbReference type="ARBA" id="ARBA00022833"/>
    </source>
</evidence>
<dbReference type="InterPro" id="IPR001965">
    <property type="entry name" value="Znf_PHD"/>
</dbReference>
<organism evidence="7 8">
    <name type="scientific">Phakopsora pachyrhizi</name>
    <name type="common">Asian soybean rust disease fungus</name>
    <dbReference type="NCBI Taxonomy" id="170000"/>
    <lineage>
        <taxon>Eukaryota</taxon>
        <taxon>Fungi</taxon>
        <taxon>Dikarya</taxon>
        <taxon>Basidiomycota</taxon>
        <taxon>Pucciniomycotina</taxon>
        <taxon>Pucciniomycetes</taxon>
        <taxon>Pucciniales</taxon>
        <taxon>Phakopsoraceae</taxon>
        <taxon>Phakopsora</taxon>
    </lineage>
</organism>
<dbReference type="GO" id="GO:0061630">
    <property type="term" value="F:ubiquitin protein ligase activity"/>
    <property type="evidence" value="ECO:0007669"/>
    <property type="project" value="InterPro"/>
</dbReference>
<gene>
    <name evidence="7" type="ORF">PPACK8108_LOCUS106</name>
</gene>
<dbReference type="EMBL" id="CALTRL010000007">
    <property type="protein sequence ID" value="CAH7665819.1"/>
    <property type="molecule type" value="Genomic_DNA"/>
</dbReference>
<evidence type="ECO:0000313" key="7">
    <source>
        <dbReference type="EMBL" id="CAH7665819.1"/>
    </source>
</evidence>
<accession>A0AAV0ACT5</accession>